<feature type="region of interest" description="Disordered" evidence="1">
    <location>
        <begin position="333"/>
        <end position="384"/>
    </location>
</feature>
<feature type="compositionally biased region" description="Basic and acidic residues" evidence="1">
    <location>
        <begin position="341"/>
        <end position="367"/>
    </location>
</feature>
<evidence type="ECO:0000259" key="3">
    <source>
        <dbReference type="Pfam" id="PF13240"/>
    </source>
</evidence>
<dbReference type="Pfam" id="PF13240">
    <property type="entry name" value="Zn_Ribbon_1"/>
    <property type="match status" value="1"/>
</dbReference>
<proteinExistence type="predicted"/>
<dbReference type="RefSeq" id="WP_038425989.1">
    <property type="nucleotide sequence ID" value="NZ_CP008885.1"/>
</dbReference>
<dbReference type="InterPro" id="IPR026870">
    <property type="entry name" value="Zinc_ribbon_dom"/>
</dbReference>
<keyword evidence="2" id="KW-1133">Transmembrane helix</keyword>
<keyword evidence="2" id="KW-0472">Membrane</keyword>
<evidence type="ECO:0000313" key="5">
    <source>
        <dbReference type="Proteomes" id="UP000028505"/>
    </source>
</evidence>
<dbReference type="Proteomes" id="UP000028505">
    <property type="component" value="Chromosome"/>
</dbReference>
<feature type="transmembrane region" description="Helical" evidence="2">
    <location>
        <begin position="118"/>
        <end position="141"/>
    </location>
</feature>
<feature type="transmembrane region" description="Helical" evidence="2">
    <location>
        <begin position="153"/>
        <end position="173"/>
    </location>
</feature>
<organism evidence="4 5">
    <name type="scientific">Bifidobacterium longum</name>
    <dbReference type="NCBI Taxonomy" id="216816"/>
    <lineage>
        <taxon>Bacteria</taxon>
        <taxon>Bacillati</taxon>
        <taxon>Actinomycetota</taxon>
        <taxon>Actinomycetes</taxon>
        <taxon>Bifidobacteriales</taxon>
        <taxon>Bifidobacteriaceae</taxon>
        <taxon>Bifidobacterium</taxon>
    </lineage>
</organism>
<keyword evidence="2" id="KW-0812">Transmembrane</keyword>
<feature type="compositionally biased region" description="Polar residues" evidence="1">
    <location>
        <begin position="369"/>
        <end position="384"/>
    </location>
</feature>
<evidence type="ECO:0000256" key="1">
    <source>
        <dbReference type="SAM" id="MobiDB-lite"/>
    </source>
</evidence>
<feature type="transmembrane region" description="Helical" evidence="2">
    <location>
        <begin position="291"/>
        <end position="317"/>
    </location>
</feature>
<dbReference type="AlphaFoldDB" id="A0A2N0SND8"/>
<dbReference type="EMBL" id="CP008885">
    <property type="protein sequence ID" value="AIF90976.1"/>
    <property type="molecule type" value="Genomic_DNA"/>
</dbReference>
<reference evidence="4 5" key="1">
    <citation type="submission" date="2014-06" db="EMBL/GenBank/DDBJ databases">
        <authorList>
            <person name="Zhao X."/>
        </authorList>
    </citation>
    <scope>NUCLEOTIDE SEQUENCE [LARGE SCALE GENOMIC DNA]</scope>
    <source>
        <strain evidence="4 5">BXY01</strain>
    </source>
</reference>
<sequence>MDKDDQSIMFCPKCGTKLPEGSLFCGRCGVSLQEFLDDGVDDSKFCIDANTSVYYTDKINANPAPQQQNVLSDQLIGLSEDVSYKILRILYMAQTAINQFQEKNDDAYVAENKWHKNLLRIVAVLVISLIVSAGITIAFAVGKTHQHDLLLKLGVPSLVCAAIAIVISVVSLIQTPELYRKCRETVSDKRMEPVYSTAITEIHDAMRPLLKVLPKSCRTSSFLIAVGKYVHFMPTAGEAMLKADMGHSFSADSEHEAMSLDIDVDALESHIRKVIDDTNSQAMRSAPKLSVIVRSVAPVCIALLSAFLATTICVMTVNSINVVEAANEARKTAAQAQTKSQDNKDEENKSQDNKDAEEQSQDKKDIEEQPQNKSQQSESPVTPNYDQFLDLYKTVYEGDSMTPIEGTYCRKDGSCVVIAGNSIAPSAGESPLPAADDGTPVAYNLHTGNMGGAGYPSVLVPLYLCASDVDDGARCQMMNDGRTQVEFDYVMPGTDIEEYCSHFQVDSVDYSNLPAGDKPYLWVSGINLKSMGWQQTDLLSDDSVFYKQ</sequence>
<dbReference type="KEGG" id="blx:GS08_07625"/>
<evidence type="ECO:0000313" key="4">
    <source>
        <dbReference type="EMBL" id="AIF90976.1"/>
    </source>
</evidence>
<evidence type="ECO:0000256" key="2">
    <source>
        <dbReference type="SAM" id="Phobius"/>
    </source>
</evidence>
<gene>
    <name evidence="4" type="ORF">GS08_07625</name>
</gene>
<feature type="domain" description="Zinc-ribbon" evidence="3">
    <location>
        <begin position="10"/>
        <end position="29"/>
    </location>
</feature>
<accession>A0A2N0SND8</accession>
<name>A0A2N0SND8_BIFLN</name>
<protein>
    <recommendedName>
        <fullName evidence="3">Zinc-ribbon domain-containing protein</fullName>
    </recommendedName>
</protein>
<reference evidence="4 5" key="2">
    <citation type="submission" date="2014-07" db="EMBL/GenBank/DDBJ databases">
        <title>Bifidobacterium longum genome.</title>
        <authorList>
            <person name="Yuan J."/>
            <person name="Wei X."/>
            <person name="Li H."/>
            <person name="Liu W."/>
            <person name="Wang X."/>
        </authorList>
    </citation>
    <scope>NUCLEOTIDE SEQUENCE [LARGE SCALE GENOMIC DNA]</scope>
    <source>
        <strain evidence="4 5">BXY01</strain>
    </source>
</reference>